<evidence type="ECO:0000313" key="1">
    <source>
        <dbReference type="EMBL" id="JAI00767.1"/>
    </source>
</evidence>
<organism evidence="1">
    <name type="scientific">Anguilla anguilla</name>
    <name type="common">European freshwater eel</name>
    <name type="synonym">Muraena anguilla</name>
    <dbReference type="NCBI Taxonomy" id="7936"/>
    <lineage>
        <taxon>Eukaryota</taxon>
        <taxon>Metazoa</taxon>
        <taxon>Chordata</taxon>
        <taxon>Craniata</taxon>
        <taxon>Vertebrata</taxon>
        <taxon>Euteleostomi</taxon>
        <taxon>Actinopterygii</taxon>
        <taxon>Neopterygii</taxon>
        <taxon>Teleostei</taxon>
        <taxon>Anguilliformes</taxon>
        <taxon>Anguillidae</taxon>
        <taxon>Anguilla</taxon>
    </lineage>
</organism>
<dbReference type="EMBL" id="GBXM01007811">
    <property type="protein sequence ID" value="JAI00767.1"/>
    <property type="molecule type" value="Transcribed_RNA"/>
</dbReference>
<dbReference type="AlphaFoldDB" id="A0A0E9XEB2"/>
<reference evidence="1" key="1">
    <citation type="submission" date="2014-11" db="EMBL/GenBank/DDBJ databases">
        <authorList>
            <person name="Amaro Gonzalez C."/>
        </authorList>
    </citation>
    <scope>NUCLEOTIDE SEQUENCE</scope>
</reference>
<protein>
    <submittedName>
        <fullName evidence="1">Uncharacterized protein</fullName>
    </submittedName>
</protein>
<reference evidence="1" key="2">
    <citation type="journal article" date="2015" name="Fish Shellfish Immunol.">
        <title>Early steps in the European eel (Anguilla anguilla)-Vibrio vulnificus interaction in the gills: Role of the RtxA13 toxin.</title>
        <authorList>
            <person name="Callol A."/>
            <person name="Pajuelo D."/>
            <person name="Ebbesson L."/>
            <person name="Teles M."/>
            <person name="MacKenzie S."/>
            <person name="Amaro C."/>
        </authorList>
    </citation>
    <scope>NUCLEOTIDE SEQUENCE</scope>
</reference>
<sequence length="48" mass="5368">MITTNKTKFLSITCINRGRSSAFSISSAMWNSSSTDISWHRLTTTPTE</sequence>
<proteinExistence type="predicted"/>
<accession>A0A0E9XEB2</accession>
<name>A0A0E9XEB2_ANGAN</name>